<dbReference type="STRING" id="29563.SAMN02983006_01491"/>
<dbReference type="PANTHER" id="PTHR43280:SF34">
    <property type="entry name" value="ARAC-FAMILY TRANSCRIPTIONAL REGULATOR"/>
    <property type="match status" value="1"/>
</dbReference>
<proteinExistence type="predicted"/>
<dbReference type="InterPro" id="IPR003313">
    <property type="entry name" value="AraC-bd"/>
</dbReference>
<dbReference type="PANTHER" id="PTHR43280">
    <property type="entry name" value="ARAC-FAMILY TRANSCRIPTIONAL REGULATOR"/>
    <property type="match status" value="1"/>
</dbReference>
<sequence length="291" mass="34655">MANDSYFFKNRLLEITYTNSKTIGTEENFKPHLHDFYEIYYFLNGDVTYYIEGRAYQLAKNNLLLINNRELHKPVLNSAIPYERIVIHFYPWEIKKYNYLDFDLLCCFENRSTADNNKIIDQNKKIFSYLKKIAEYINTKPAEAEIMIETYFIQLLVLINQLFKQNQQKNIQEMSTYNSRILKIIKFINQNLEAELSLNSLAAEFYLNKSYLAHIFKENTGFSVLQYIHYKKIMKAKELLLTEKSCGEVASILNFGNYSSFYRAFKKEIGISPQKYQKKIDQKREFKSFLV</sequence>
<evidence type="ECO:0000256" key="3">
    <source>
        <dbReference type="ARBA" id="ARBA00023163"/>
    </source>
</evidence>
<keyword evidence="2 5" id="KW-0238">DNA-binding</keyword>
<dbReference type="SUPFAM" id="SSF46689">
    <property type="entry name" value="Homeodomain-like"/>
    <property type="match status" value="2"/>
</dbReference>
<evidence type="ECO:0000256" key="2">
    <source>
        <dbReference type="ARBA" id="ARBA00023125"/>
    </source>
</evidence>
<protein>
    <submittedName>
        <fullName evidence="5">AraC-type DNA-binding protein</fullName>
    </submittedName>
</protein>
<dbReference type="InterPro" id="IPR014710">
    <property type="entry name" value="RmlC-like_jellyroll"/>
</dbReference>
<dbReference type="RefSeq" id="WP_089861568.1">
    <property type="nucleotide sequence ID" value="NZ_FOTI01000018.1"/>
</dbReference>
<dbReference type="Pfam" id="PF12833">
    <property type="entry name" value="HTH_18"/>
    <property type="match status" value="1"/>
</dbReference>
<dbReference type="GO" id="GO:0003700">
    <property type="term" value="F:DNA-binding transcription factor activity"/>
    <property type="evidence" value="ECO:0007669"/>
    <property type="project" value="InterPro"/>
</dbReference>
<organism evidence="5 6">
    <name type="scientific">Halanaerobium salsuginis</name>
    <dbReference type="NCBI Taxonomy" id="29563"/>
    <lineage>
        <taxon>Bacteria</taxon>
        <taxon>Bacillati</taxon>
        <taxon>Bacillota</taxon>
        <taxon>Clostridia</taxon>
        <taxon>Halanaerobiales</taxon>
        <taxon>Halanaerobiaceae</taxon>
        <taxon>Halanaerobium</taxon>
    </lineage>
</organism>
<accession>A0A1I4IQL7</accession>
<evidence type="ECO:0000259" key="4">
    <source>
        <dbReference type="PROSITE" id="PS01124"/>
    </source>
</evidence>
<dbReference type="Gene3D" id="2.60.120.10">
    <property type="entry name" value="Jelly Rolls"/>
    <property type="match status" value="1"/>
</dbReference>
<dbReference type="Gene3D" id="1.10.10.60">
    <property type="entry name" value="Homeodomain-like"/>
    <property type="match status" value="2"/>
</dbReference>
<keyword evidence="3" id="KW-0804">Transcription</keyword>
<dbReference type="InterPro" id="IPR037923">
    <property type="entry name" value="HTH-like"/>
</dbReference>
<dbReference type="InterPro" id="IPR018060">
    <property type="entry name" value="HTH_AraC"/>
</dbReference>
<dbReference type="Proteomes" id="UP000199006">
    <property type="component" value="Unassembled WGS sequence"/>
</dbReference>
<dbReference type="GO" id="GO:0043565">
    <property type="term" value="F:sequence-specific DNA binding"/>
    <property type="evidence" value="ECO:0007669"/>
    <property type="project" value="InterPro"/>
</dbReference>
<dbReference type="InterPro" id="IPR009057">
    <property type="entry name" value="Homeodomain-like_sf"/>
</dbReference>
<dbReference type="OrthoDB" id="2990361at2"/>
<name>A0A1I4IQL7_9FIRM</name>
<evidence type="ECO:0000313" key="6">
    <source>
        <dbReference type="Proteomes" id="UP000199006"/>
    </source>
</evidence>
<evidence type="ECO:0000256" key="1">
    <source>
        <dbReference type="ARBA" id="ARBA00023015"/>
    </source>
</evidence>
<dbReference type="AlphaFoldDB" id="A0A1I4IQL7"/>
<keyword evidence="6" id="KW-1185">Reference proteome</keyword>
<keyword evidence="1" id="KW-0805">Transcription regulation</keyword>
<dbReference type="EMBL" id="FOTI01000018">
    <property type="protein sequence ID" value="SFL56679.1"/>
    <property type="molecule type" value="Genomic_DNA"/>
</dbReference>
<dbReference type="Pfam" id="PF02311">
    <property type="entry name" value="AraC_binding"/>
    <property type="match status" value="1"/>
</dbReference>
<dbReference type="SMART" id="SM00342">
    <property type="entry name" value="HTH_ARAC"/>
    <property type="match status" value="1"/>
</dbReference>
<dbReference type="SUPFAM" id="SSF51215">
    <property type="entry name" value="Regulatory protein AraC"/>
    <property type="match status" value="1"/>
</dbReference>
<reference evidence="5 6" key="1">
    <citation type="submission" date="2016-10" db="EMBL/GenBank/DDBJ databases">
        <authorList>
            <person name="de Groot N.N."/>
        </authorList>
    </citation>
    <scope>NUCLEOTIDE SEQUENCE [LARGE SCALE GENOMIC DNA]</scope>
    <source>
        <strain evidence="5 6">ATCC 51327</strain>
    </source>
</reference>
<feature type="domain" description="HTH araC/xylS-type" evidence="4">
    <location>
        <begin position="182"/>
        <end position="279"/>
    </location>
</feature>
<evidence type="ECO:0000313" key="5">
    <source>
        <dbReference type="EMBL" id="SFL56679.1"/>
    </source>
</evidence>
<dbReference type="PROSITE" id="PS01124">
    <property type="entry name" value="HTH_ARAC_FAMILY_2"/>
    <property type="match status" value="1"/>
</dbReference>
<gene>
    <name evidence="5" type="ORF">SAMN02983006_01491</name>
</gene>